<keyword evidence="2" id="KW-1185">Reference proteome</keyword>
<reference evidence="1 2" key="1">
    <citation type="submission" date="2018-02" db="EMBL/GenBank/DDBJ databases">
        <title>Complete genome of Nitrosopumilus cobalaminigenes HCA1.</title>
        <authorList>
            <person name="Qin W."/>
            <person name="Zheng Y."/>
            <person name="Stahl D.A."/>
        </authorList>
    </citation>
    <scope>NUCLEOTIDE SEQUENCE [LARGE SCALE GENOMIC DNA]</scope>
    <source>
        <strain evidence="1 2">HCA1</strain>
    </source>
</reference>
<evidence type="ECO:0000313" key="1">
    <source>
        <dbReference type="EMBL" id="QLH03875.1"/>
    </source>
</evidence>
<dbReference type="Proteomes" id="UP000509771">
    <property type="component" value="Chromosome"/>
</dbReference>
<dbReference type="EMBL" id="CP026993">
    <property type="protein sequence ID" value="QLH03875.1"/>
    <property type="molecule type" value="Genomic_DNA"/>
</dbReference>
<evidence type="ECO:0000313" key="2">
    <source>
        <dbReference type="Proteomes" id="UP000509771"/>
    </source>
</evidence>
<sequence>MKVKSDTKLAIFDTFKTKGNDLTGEANRQRSIITILGSNANPAERTRTGISQRIAKKHDIAWKNIYSGIFRDLDEILLPMGIAEEDGRLPLKRGPKALQEKGIPYYHLTKKGILVALSITEVKNKEDLMKEFFSLADSDEKEFEEILSSLIRSSPNFTHSIFQKYVKQFCEDKISKLLPFDLSKLSESSDESLIIQKEILDAFLKFSKQEKDEALKFLNRIIPDEQ</sequence>
<gene>
    <name evidence="1" type="ORF">C5F47_08730</name>
</gene>
<accession>A0A7D5M1V5</accession>
<proteinExistence type="predicted"/>
<dbReference type="OrthoDB" id="6552at2157"/>
<dbReference type="AlphaFoldDB" id="A0A7D5M1V5"/>
<organism evidence="1 2">
    <name type="scientific">Nitrosopumilus cobalaminigenes</name>
    <dbReference type="NCBI Taxonomy" id="1470066"/>
    <lineage>
        <taxon>Archaea</taxon>
        <taxon>Nitrososphaerota</taxon>
        <taxon>Nitrososphaeria</taxon>
        <taxon>Nitrosopumilales</taxon>
        <taxon>Nitrosopumilaceae</taxon>
        <taxon>Nitrosopumilus</taxon>
    </lineage>
</organism>
<protein>
    <submittedName>
        <fullName evidence="1">Uncharacterized protein</fullName>
    </submittedName>
</protein>
<dbReference type="RefSeq" id="WP_179360733.1">
    <property type="nucleotide sequence ID" value="NZ_CP026993.1"/>
</dbReference>
<dbReference type="KEGG" id="ncl:C5F47_08730"/>
<name>A0A7D5M1V5_9ARCH</name>
<dbReference type="GeneID" id="56060144"/>